<sequence>MSVFRRQSRLLEYALVALVLSIFLAVAAQYYLGLIARSQQAAAQLQADYFKRAVAAARLYWQMQGQPDGWFYHRGVGYHMSPAGHLLDVQLQPGKNPDAADNKERNVEMGGATVRAVPRTFNAKHCQRLYDALINAPKSDSLTSNGPKVEQKSTLQVRAVALNGNKCRYYLMFVDDLRHYFDYDANSGDINAPKKF</sequence>
<keyword evidence="1" id="KW-0812">Transmembrane</keyword>
<protein>
    <recommendedName>
        <fullName evidence="4">Type II secretion system protein</fullName>
    </recommendedName>
</protein>
<feature type="transmembrane region" description="Helical" evidence="1">
    <location>
        <begin position="12"/>
        <end position="32"/>
    </location>
</feature>
<evidence type="ECO:0000313" key="2">
    <source>
        <dbReference type="EMBL" id="MDX6847725.1"/>
    </source>
</evidence>
<evidence type="ECO:0008006" key="4">
    <source>
        <dbReference type="Google" id="ProtNLM"/>
    </source>
</evidence>
<dbReference type="RefSeq" id="WP_302724330.1">
    <property type="nucleotide sequence ID" value="NZ_JAULRU010000797.1"/>
</dbReference>
<comment type="caution">
    <text evidence="2">The sequence shown here is derived from an EMBL/GenBank/DDBJ whole genome shotgun (WGS) entry which is preliminary data.</text>
</comment>
<proteinExistence type="predicted"/>
<evidence type="ECO:0000313" key="3">
    <source>
        <dbReference type="Proteomes" id="UP001273505"/>
    </source>
</evidence>
<organism evidence="2 3">
    <name type="scientific">Gilvimarinus gilvus</name>
    <dbReference type="NCBI Taxonomy" id="3058038"/>
    <lineage>
        <taxon>Bacteria</taxon>
        <taxon>Pseudomonadati</taxon>
        <taxon>Pseudomonadota</taxon>
        <taxon>Gammaproteobacteria</taxon>
        <taxon>Cellvibrionales</taxon>
        <taxon>Cellvibrionaceae</taxon>
        <taxon>Gilvimarinus</taxon>
    </lineage>
</organism>
<keyword evidence="1" id="KW-1133">Transmembrane helix</keyword>
<gene>
    <name evidence="2" type="ORF">SCD92_00045</name>
</gene>
<keyword evidence="1" id="KW-0472">Membrane</keyword>
<keyword evidence="3" id="KW-1185">Reference proteome</keyword>
<dbReference type="EMBL" id="JAXAFO010000001">
    <property type="protein sequence ID" value="MDX6847725.1"/>
    <property type="molecule type" value="Genomic_DNA"/>
</dbReference>
<accession>A0ABU4RS50</accession>
<reference evidence="2 3" key="1">
    <citation type="submission" date="2023-11" db="EMBL/GenBank/DDBJ databases">
        <title>Gilvimarinus fulvus sp. nov., isolated from the surface of Kelp.</title>
        <authorList>
            <person name="Sun Y.Y."/>
            <person name="Gong Y."/>
            <person name="Du Z.J."/>
        </authorList>
    </citation>
    <scope>NUCLEOTIDE SEQUENCE [LARGE SCALE GENOMIC DNA]</scope>
    <source>
        <strain evidence="2 3">SDUM040013</strain>
    </source>
</reference>
<name>A0ABU4RS50_9GAMM</name>
<dbReference type="Proteomes" id="UP001273505">
    <property type="component" value="Unassembled WGS sequence"/>
</dbReference>
<evidence type="ECO:0000256" key="1">
    <source>
        <dbReference type="SAM" id="Phobius"/>
    </source>
</evidence>